<organism evidence="2 3">
    <name type="scientific">Vibrio vulnificus</name>
    <dbReference type="NCBI Taxonomy" id="672"/>
    <lineage>
        <taxon>Bacteria</taxon>
        <taxon>Pseudomonadati</taxon>
        <taxon>Pseudomonadota</taxon>
        <taxon>Gammaproteobacteria</taxon>
        <taxon>Vibrionales</taxon>
        <taxon>Vibrionaceae</taxon>
        <taxon>Vibrio</taxon>
    </lineage>
</organism>
<evidence type="ECO:0000313" key="2">
    <source>
        <dbReference type="EMBL" id="AXX62964.1"/>
    </source>
</evidence>
<dbReference type="Proteomes" id="UP000263418">
    <property type="component" value="Chromosome 3"/>
</dbReference>
<reference evidence="2 3" key="1">
    <citation type="submission" date="2017-03" db="EMBL/GenBank/DDBJ databases">
        <title>Complete Genome Sequence of Vibrio vulnificus FORC_053.</title>
        <authorList>
            <consortium name="Food-borne Pathogen Omics Research Center"/>
            <person name="Chung H.Y."/>
            <person name="Na E.J."/>
            <person name="Song J.S."/>
            <person name="Kim H."/>
            <person name="Lee J.-H."/>
            <person name="Ryu S."/>
            <person name="Choi S.H."/>
        </authorList>
    </citation>
    <scope>NUCLEOTIDE SEQUENCE [LARGE SCALE GENOMIC DNA]</scope>
    <source>
        <strain evidence="2 3">FORC_053</strain>
    </source>
</reference>
<sequence length="65" mass="7108">MKKLAVLLVLSLISSVTIYQSIFNQNDSNRVLPNGAPAISSEAANELVNQVSENVKQYKSDLESK</sequence>
<dbReference type="EMBL" id="CP019292">
    <property type="protein sequence ID" value="AXX62964.1"/>
    <property type="molecule type" value="Genomic_DNA"/>
</dbReference>
<gene>
    <name evidence="2" type="ORF">FORC53_4625</name>
</gene>
<evidence type="ECO:0000313" key="3">
    <source>
        <dbReference type="Proteomes" id="UP000263418"/>
    </source>
</evidence>
<keyword evidence="1" id="KW-0732">Signal</keyword>
<protein>
    <submittedName>
        <fullName evidence="2">Uncharacterized protein</fullName>
    </submittedName>
</protein>
<name>A0AAN1UEU2_VIBVL</name>
<accession>A0AAN1UEU2</accession>
<feature type="signal peptide" evidence="1">
    <location>
        <begin position="1"/>
        <end position="19"/>
    </location>
</feature>
<evidence type="ECO:0000256" key="1">
    <source>
        <dbReference type="SAM" id="SignalP"/>
    </source>
</evidence>
<proteinExistence type="predicted"/>
<dbReference type="AlphaFoldDB" id="A0AAN1UEU2"/>
<dbReference type="RefSeq" id="WP_118894551.1">
    <property type="nucleotide sequence ID" value="NZ_CP019292.1"/>
</dbReference>
<feature type="chain" id="PRO_5043049071" evidence="1">
    <location>
        <begin position="20"/>
        <end position="65"/>
    </location>
</feature>